<feature type="region of interest" description="Disordered" evidence="1">
    <location>
        <begin position="1"/>
        <end position="32"/>
    </location>
</feature>
<gene>
    <name evidence="2" type="ORF">GCM10015535_16770</name>
</gene>
<reference evidence="3" key="1">
    <citation type="journal article" date="2019" name="Int. J. Syst. Evol. Microbiol.">
        <title>The Global Catalogue of Microorganisms (GCM) 10K type strain sequencing project: providing services to taxonomists for standard genome sequencing and annotation.</title>
        <authorList>
            <consortium name="The Broad Institute Genomics Platform"/>
            <consortium name="The Broad Institute Genome Sequencing Center for Infectious Disease"/>
            <person name="Wu L."/>
            <person name="Ma J."/>
        </authorList>
    </citation>
    <scope>NUCLEOTIDE SEQUENCE [LARGE SCALE GENOMIC DNA]</scope>
    <source>
        <strain evidence="3">JCM 4376</strain>
    </source>
</reference>
<evidence type="ECO:0000313" key="3">
    <source>
        <dbReference type="Proteomes" id="UP000660675"/>
    </source>
</evidence>
<proteinExistence type="predicted"/>
<dbReference type="EMBL" id="BMTF01000004">
    <property type="protein sequence ID" value="GGV79657.1"/>
    <property type="molecule type" value="Genomic_DNA"/>
</dbReference>
<feature type="region of interest" description="Disordered" evidence="1">
    <location>
        <begin position="46"/>
        <end position="74"/>
    </location>
</feature>
<evidence type="ECO:0000313" key="2">
    <source>
        <dbReference type="EMBL" id="GGV79657.1"/>
    </source>
</evidence>
<evidence type="ECO:0000256" key="1">
    <source>
        <dbReference type="SAM" id="MobiDB-lite"/>
    </source>
</evidence>
<dbReference type="Proteomes" id="UP000660675">
    <property type="component" value="Unassembled WGS sequence"/>
</dbReference>
<protein>
    <recommendedName>
        <fullName evidence="4">Integrase</fullName>
    </recommendedName>
</protein>
<name>A0ABQ2VUE8_9ACTN</name>
<evidence type="ECO:0008006" key="4">
    <source>
        <dbReference type="Google" id="ProtNLM"/>
    </source>
</evidence>
<feature type="compositionally biased region" description="Basic and acidic residues" evidence="1">
    <location>
        <begin position="53"/>
        <end position="66"/>
    </location>
</feature>
<organism evidence="2 3">
    <name type="scientific">Streptomyces gelaticus</name>
    <dbReference type="NCBI Taxonomy" id="285446"/>
    <lineage>
        <taxon>Bacteria</taxon>
        <taxon>Bacillati</taxon>
        <taxon>Actinomycetota</taxon>
        <taxon>Actinomycetes</taxon>
        <taxon>Kitasatosporales</taxon>
        <taxon>Streptomycetaceae</taxon>
        <taxon>Streptomyces</taxon>
    </lineage>
</organism>
<accession>A0ABQ2VUE8</accession>
<keyword evidence="3" id="KW-1185">Reference proteome</keyword>
<comment type="caution">
    <text evidence="2">The sequence shown here is derived from an EMBL/GenBank/DDBJ whole genome shotgun (WGS) entry which is preliminary data.</text>
</comment>
<sequence length="74" mass="8673">MSLTRLRKEAKKAHREPQRPQTEQNNRDFVNDWTPPVILSFSIAMYRSRSTRSLRETDGKQRRTKEATGNTAEP</sequence>